<keyword evidence="6 8" id="KW-1133">Transmembrane helix</keyword>
<feature type="transmembrane region" description="Helical" evidence="8">
    <location>
        <begin position="37"/>
        <end position="55"/>
    </location>
</feature>
<dbReference type="GO" id="GO:0009372">
    <property type="term" value="P:quorum sensing"/>
    <property type="evidence" value="ECO:0007669"/>
    <property type="project" value="UniProtKB-KW"/>
</dbReference>
<keyword evidence="2" id="KW-0673">Quorum sensing</keyword>
<organism evidence="9 10">
    <name type="scientific">Neomoorella humiferrea</name>
    <dbReference type="NCBI Taxonomy" id="676965"/>
    <lineage>
        <taxon>Bacteria</taxon>
        <taxon>Bacillati</taxon>
        <taxon>Bacillota</taxon>
        <taxon>Clostridia</taxon>
        <taxon>Neomoorellales</taxon>
        <taxon>Neomoorellaceae</taxon>
        <taxon>Neomoorella</taxon>
    </lineage>
</organism>
<dbReference type="Proteomes" id="UP000238415">
    <property type="component" value="Unassembled WGS sequence"/>
</dbReference>
<sequence>MTLFYIVLGLAILLTLSRVPVDNPSRPVKKPEERVRMQKWALGILFTYFMLVNILPLTSDLIFAASLGLLLQLFTLLPAGYKLMHHYDMLLIKVTSSITKGGR</sequence>
<dbReference type="GO" id="GO:0006508">
    <property type="term" value="P:proteolysis"/>
    <property type="evidence" value="ECO:0007669"/>
    <property type="project" value="UniProtKB-KW"/>
</dbReference>
<feature type="transmembrane region" description="Helical" evidence="8">
    <location>
        <begin position="62"/>
        <end position="81"/>
    </location>
</feature>
<dbReference type="GO" id="GO:0016020">
    <property type="term" value="C:membrane"/>
    <property type="evidence" value="ECO:0007669"/>
    <property type="project" value="InterPro"/>
</dbReference>
<keyword evidence="10" id="KW-1185">Reference proteome</keyword>
<keyword evidence="1" id="KW-1003">Cell membrane</keyword>
<dbReference type="EMBL" id="PVXM01000046">
    <property type="protein sequence ID" value="PRR70658.1"/>
    <property type="molecule type" value="Genomic_DNA"/>
</dbReference>
<evidence type="ECO:0000256" key="4">
    <source>
        <dbReference type="ARBA" id="ARBA00022692"/>
    </source>
</evidence>
<dbReference type="GO" id="GO:0008233">
    <property type="term" value="F:peptidase activity"/>
    <property type="evidence" value="ECO:0007669"/>
    <property type="project" value="UniProtKB-KW"/>
</dbReference>
<accession>A0A2T0ANS0</accession>
<comment type="caution">
    <text evidence="9">The sequence shown here is derived from an EMBL/GenBank/DDBJ whole genome shotgun (WGS) entry which is preliminary data.</text>
</comment>
<evidence type="ECO:0000313" key="9">
    <source>
        <dbReference type="EMBL" id="PRR70658.1"/>
    </source>
</evidence>
<evidence type="ECO:0000256" key="3">
    <source>
        <dbReference type="ARBA" id="ARBA00022670"/>
    </source>
</evidence>
<evidence type="ECO:0000256" key="2">
    <source>
        <dbReference type="ARBA" id="ARBA00022654"/>
    </source>
</evidence>
<gene>
    <name evidence="9" type="primary">agrB</name>
    <name evidence="9" type="ORF">MOHU_17650</name>
</gene>
<evidence type="ECO:0000256" key="1">
    <source>
        <dbReference type="ARBA" id="ARBA00022475"/>
    </source>
</evidence>
<keyword evidence="7 8" id="KW-0472">Membrane</keyword>
<dbReference type="Pfam" id="PF04647">
    <property type="entry name" value="AgrB"/>
    <property type="match status" value="1"/>
</dbReference>
<proteinExistence type="predicted"/>
<evidence type="ECO:0000256" key="6">
    <source>
        <dbReference type="ARBA" id="ARBA00022989"/>
    </source>
</evidence>
<dbReference type="InterPro" id="IPR006741">
    <property type="entry name" value="AgrB"/>
</dbReference>
<dbReference type="AlphaFoldDB" id="A0A2T0ANS0"/>
<protein>
    <submittedName>
        <fullName evidence="9">Accessory protein regulator protein B</fullName>
        <ecNumber evidence="9">3.4.-.-</ecNumber>
    </submittedName>
</protein>
<evidence type="ECO:0000256" key="8">
    <source>
        <dbReference type="SAM" id="Phobius"/>
    </source>
</evidence>
<keyword evidence="3" id="KW-0645">Protease</keyword>
<evidence type="ECO:0000313" key="10">
    <source>
        <dbReference type="Proteomes" id="UP000238415"/>
    </source>
</evidence>
<keyword evidence="5 9" id="KW-0378">Hydrolase</keyword>
<reference evidence="9 10" key="1">
    <citation type="submission" date="2018-03" db="EMBL/GenBank/DDBJ databases">
        <title>Genome sequence of Moorella humiferrea DSM 23265.</title>
        <authorList>
            <person name="Poehlein A."/>
            <person name="Daniel R."/>
        </authorList>
    </citation>
    <scope>NUCLEOTIDE SEQUENCE [LARGE SCALE GENOMIC DNA]</scope>
    <source>
        <strain evidence="9 10">DSM 23265</strain>
    </source>
</reference>
<name>A0A2T0ANS0_9FIRM</name>
<evidence type="ECO:0000256" key="7">
    <source>
        <dbReference type="ARBA" id="ARBA00023136"/>
    </source>
</evidence>
<evidence type="ECO:0000256" key="5">
    <source>
        <dbReference type="ARBA" id="ARBA00022801"/>
    </source>
</evidence>
<keyword evidence="4 8" id="KW-0812">Transmembrane</keyword>
<dbReference type="EC" id="3.4.-.-" evidence="9"/>